<dbReference type="OMA" id="EMEYRWS"/>
<reference evidence="2 3" key="1">
    <citation type="submission" date="2011-07" db="EMBL/GenBank/DDBJ databases">
        <authorList>
            <person name="Coyne R."/>
            <person name="Brami D."/>
            <person name="Johnson J."/>
            <person name="Hostetler J."/>
            <person name="Hannick L."/>
            <person name="Clark T."/>
            <person name="Cassidy-Hanley D."/>
            <person name="Inman J."/>
        </authorList>
    </citation>
    <scope>NUCLEOTIDE SEQUENCE [LARGE SCALE GENOMIC DNA]</scope>
    <source>
        <strain evidence="2 3">G5</strain>
    </source>
</reference>
<evidence type="ECO:0000259" key="1">
    <source>
        <dbReference type="PROSITE" id="PS50011"/>
    </source>
</evidence>
<dbReference type="EC" id="2.7.11.17" evidence="2"/>
<proteinExistence type="predicted"/>
<evidence type="ECO:0000313" key="3">
    <source>
        <dbReference type="Proteomes" id="UP000008983"/>
    </source>
</evidence>
<dbReference type="PANTHER" id="PTHR24347">
    <property type="entry name" value="SERINE/THREONINE-PROTEIN KINASE"/>
    <property type="match status" value="1"/>
</dbReference>
<dbReference type="Pfam" id="PF00069">
    <property type="entry name" value="Pkinase"/>
    <property type="match status" value="1"/>
</dbReference>
<sequence length="284" mass="34170">MLVKEHQILQQCKHKNILKSIEIYQDPNQLVYIMEYLSGGELYARLKLQKRFTEEIAIQLMYNITRGIYYLHKKKIVHRDIKLENIIFINKAQLDLKVIDFGFAQNINYQKLDSKAGTPGFLPPELFKNLPYTEKGDVFSLGVILYCLVSGQSPFKGKLYKEVLENNRRCKISFESSIWNKISDDCKFLIKKMLEYDPKKRYSCKDVLMSRWMRKITSKIPTKNRRRFQQKYNQLIKFLIFGYQYEYYDKSLKQLYDQISLLMQKLTKIYKKFKKLLFTQKYQE</sequence>
<protein>
    <submittedName>
        <fullName evidence="2">Protein kinase domain protein</fullName>
        <ecNumber evidence="2">2.7.11.17</ecNumber>
    </submittedName>
</protein>
<dbReference type="GeneID" id="14910420"/>
<keyword evidence="2" id="KW-0418">Kinase</keyword>
<dbReference type="Gene3D" id="3.30.200.20">
    <property type="entry name" value="Phosphorylase Kinase, domain 1"/>
    <property type="match status" value="1"/>
</dbReference>
<dbReference type="RefSeq" id="XP_004039534.1">
    <property type="nucleotide sequence ID" value="XM_004039486.1"/>
</dbReference>
<feature type="domain" description="Protein kinase" evidence="1">
    <location>
        <begin position="1"/>
        <end position="213"/>
    </location>
</feature>
<dbReference type="InterPro" id="IPR000719">
    <property type="entry name" value="Prot_kinase_dom"/>
</dbReference>
<dbReference type="InParanoid" id="G0QKN2"/>
<evidence type="ECO:0000313" key="2">
    <source>
        <dbReference type="EMBL" id="EGR34230.1"/>
    </source>
</evidence>
<dbReference type="InterPro" id="IPR008271">
    <property type="entry name" value="Ser/Thr_kinase_AS"/>
</dbReference>
<dbReference type="eggNOG" id="KOG0032">
    <property type="taxonomic scope" value="Eukaryota"/>
</dbReference>
<gene>
    <name evidence="2" type="ORF">IMG5_020050</name>
</gene>
<keyword evidence="2" id="KW-0808">Transferase</keyword>
<dbReference type="EMBL" id="GL983176">
    <property type="protein sequence ID" value="EGR34230.1"/>
    <property type="molecule type" value="Genomic_DNA"/>
</dbReference>
<accession>G0QKN2</accession>
<dbReference type="GO" id="GO:0005524">
    <property type="term" value="F:ATP binding"/>
    <property type="evidence" value="ECO:0007669"/>
    <property type="project" value="InterPro"/>
</dbReference>
<dbReference type="Proteomes" id="UP000008983">
    <property type="component" value="Unassembled WGS sequence"/>
</dbReference>
<dbReference type="GO" id="GO:0004683">
    <property type="term" value="F:calcium/calmodulin-dependent protein kinase activity"/>
    <property type="evidence" value="ECO:0007669"/>
    <property type="project" value="UniProtKB-EC"/>
</dbReference>
<dbReference type="AlphaFoldDB" id="G0QKN2"/>
<dbReference type="PROSITE" id="PS50011">
    <property type="entry name" value="PROTEIN_KINASE_DOM"/>
    <property type="match status" value="1"/>
</dbReference>
<dbReference type="OrthoDB" id="286927at2759"/>
<dbReference type="Gene3D" id="1.10.510.10">
    <property type="entry name" value="Transferase(Phosphotransferase) domain 1"/>
    <property type="match status" value="1"/>
</dbReference>
<organism evidence="2 3">
    <name type="scientific">Ichthyophthirius multifiliis</name>
    <name type="common">White spot disease agent</name>
    <name type="synonym">Ich</name>
    <dbReference type="NCBI Taxonomy" id="5932"/>
    <lineage>
        <taxon>Eukaryota</taxon>
        <taxon>Sar</taxon>
        <taxon>Alveolata</taxon>
        <taxon>Ciliophora</taxon>
        <taxon>Intramacronucleata</taxon>
        <taxon>Oligohymenophorea</taxon>
        <taxon>Hymenostomatida</taxon>
        <taxon>Ophryoglenina</taxon>
        <taxon>Ichthyophthirius</taxon>
    </lineage>
</organism>
<keyword evidence="3" id="KW-1185">Reference proteome</keyword>
<name>G0QKN2_ICHMU</name>
<dbReference type="PROSITE" id="PS00108">
    <property type="entry name" value="PROTEIN_KINASE_ST"/>
    <property type="match status" value="1"/>
</dbReference>
<dbReference type="SMART" id="SM00220">
    <property type="entry name" value="S_TKc"/>
    <property type="match status" value="1"/>
</dbReference>
<dbReference type="STRING" id="857967.G0QKN2"/>
<dbReference type="SUPFAM" id="SSF56112">
    <property type="entry name" value="Protein kinase-like (PK-like)"/>
    <property type="match status" value="1"/>
</dbReference>
<dbReference type="InterPro" id="IPR011009">
    <property type="entry name" value="Kinase-like_dom_sf"/>
</dbReference>